<feature type="active site" description="Proton acceptor" evidence="4">
    <location>
        <position position="407"/>
    </location>
</feature>
<dbReference type="Proteomes" id="UP000249341">
    <property type="component" value="Unassembled WGS sequence"/>
</dbReference>
<name>A0A327ZI76_9ACTN</name>
<dbReference type="Pfam" id="PF02803">
    <property type="entry name" value="Thiolase_C"/>
    <property type="match status" value="1"/>
</dbReference>
<dbReference type="GO" id="GO:0005737">
    <property type="term" value="C:cytoplasm"/>
    <property type="evidence" value="ECO:0007669"/>
    <property type="project" value="UniProtKB-ARBA"/>
</dbReference>
<dbReference type="Pfam" id="PF00108">
    <property type="entry name" value="Thiolase_N"/>
    <property type="match status" value="1"/>
</dbReference>
<dbReference type="InterPro" id="IPR016039">
    <property type="entry name" value="Thiolase-like"/>
</dbReference>
<dbReference type="InterPro" id="IPR020613">
    <property type="entry name" value="Thiolase_CS"/>
</dbReference>
<dbReference type="PANTHER" id="PTHR43853:SF21">
    <property type="entry name" value="STEROID 3-KETOACYL-COA THIOLASE"/>
    <property type="match status" value="1"/>
</dbReference>
<dbReference type="NCBIfam" id="TIGR01930">
    <property type="entry name" value="AcCoA-C-Actrans"/>
    <property type="match status" value="1"/>
</dbReference>
<evidence type="ECO:0000313" key="9">
    <source>
        <dbReference type="Proteomes" id="UP000249341"/>
    </source>
</evidence>
<dbReference type="AlphaFoldDB" id="A0A327ZI76"/>
<gene>
    <name evidence="8" type="ORF">B0I29_103350</name>
</gene>
<evidence type="ECO:0000256" key="1">
    <source>
        <dbReference type="ARBA" id="ARBA00010982"/>
    </source>
</evidence>
<feature type="active site" description="Acyl-thioester intermediate" evidence="4">
    <location>
        <position position="99"/>
    </location>
</feature>
<dbReference type="NCBIfam" id="NF005890">
    <property type="entry name" value="PRK07851.1"/>
    <property type="match status" value="1"/>
</dbReference>
<keyword evidence="2 5" id="KW-0808">Transferase</keyword>
<feature type="domain" description="Thiolase N-terminal" evidence="6">
    <location>
        <begin position="14"/>
        <end position="290"/>
    </location>
</feature>
<dbReference type="EMBL" id="QLMJ01000003">
    <property type="protein sequence ID" value="RAK40318.1"/>
    <property type="molecule type" value="Genomic_DNA"/>
</dbReference>
<dbReference type="InterPro" id="IPR020616">
    <property type="entry name" value="Thiolase_N"/>
</dbReference>
<dbReference type="PANTHER" id="PTHR43853">
    <property type="entry name" value="3-KETOACYL-COA THIOLASE, PEROXISOMAL"/>
    <property type="match status" value="1"/>
</dbReference>
<dbReference type="CDD" id="cd00751">
    <property type="entry name" value="thiolase"/>
    <property type="match status" value="1"/>
</dbReference>
<dbReference type="GO" id="GO:0006635">
    <property type="term" value="P:fatty acid beta-oxidation"/>
    <property type="evidence" value="ECO:0007669"/>
    <property type="project" value="TreeGrafter"/>
</dbReference>
<dbReference type="PROSITE" id="PS00737">
    <property type="entry name" value="THIOLASE_2"/>
    <property type="match status" value="1"/>
</dbReference>
<reference evidence="8 9" key="1">
    <citation type="submission" date="2018-06" db="EMBL/GenBank/DDBJ databases">
        <title>Genomic Encyclopedia of Type Strains, Phase III (KMG-III): the genomes of soil and plant-associated and newly described type strains.</title>
        <authorList>
            <person name="Whitman W."/>
        </authorList>
    </citation>
    <scope>NUCLEOTIDE SEQUENCE [LARGE SCALE GENOMIC DNA]</scope>
    <source>
        <strain evidence="8 9">CGMCC 4.7090</strain>
    </source>
</reference>
<evidence type="ECO:0000256" key="5">
    <source>
        <dbReference type="RuleBase" id="RU003557"/>
    </source>
</evidence>
<evidence type="ECO:0000256" key="3">
    <source>
        <dbReference type="ARBA" id="ARBA00023315"/>
    </source>
</evidence>
<comment type="caution">
    <text evidence="8">The sequence shown here is derived from an EMBL/GenBank/DDBJ whole genome shotgun (WGS) entry which is preliminary data.</text>
</comment>
<keyword evidence="9" id="KW-1185">Reference proteome</keyword>
<evidence type="ECO:0000256" key="4">
    <source>
        <dbReference type="PIRSR" id="PIRSR000429-1"/>
    </source>
</evidence>
<feature type="domain" description="Thiolase C-terminal" evidence="7">
    <location>
        <begin position="299"/>
        <end position="420"/>
    </location>
</feature>
<evidence type="ECO:0000259" key="6">
    <source>
        <dbReference type="Pfam" id="PF00108"/>
    </source>
</evidence>
<sequence length="421" mass="44209">MLPASKLSGMPEAVIVATARSPIGRAHKGSLKDLRPDDLATTIVDAALNKVPQLDRTLIEDLYLGCGLPGGEQGFNMGRVVATKLGLDGLPGATITRYCSSSLQTTRMAFHAIKAGEGDIFISAGVETVSRFARGSSDGLPSELQKAVGPWTNPFFDAAQARTVGSAQSGQTWHDPREDGAVPDIYIGMGYTAENLAQIKNVTREEMDEFGVRSQNLAEKAIANGFWDREITPVTLPDGTVVSKDDGPRAGVTIDAVSQLKPVFRPDGRVTAGNCCPLNDGAAALVIMSDTKARELGITPLARILSTGVTALSPEIMGLGPVEASKQALKRAGLTVGDVDLFEINEAFAAQVIPSYKDLGIPLDKLNVNGGAIAVGHPFGMTGARITGTLLNSLDFHDKTIGLETMCVGGGQGMALVIERL</sequence>
<dbReference type="GO" id="GO:0003988">
    <property type="term" value="F:acetyl-CoA C-acyltransferase activity"/>
    <property type="evidence" value="ECO:0007669"/>
    <property type="project" value="TreeGrafter"/>
</dbReference>
<dbReference type="InterPro" id="IPR020617">
    <property type="entry name" value="Thiolase_C"/>
</dbReference>
<keyword evidence="3 5" id="KW-0012">Acyltransferase</keyword>
<evidence type="ECO:0000313" key="8">
    <source>
        <dbReference type="EMBL" id="RAK40318.1"/>
    </source>
</evidence>
<dbReference type="Gene3D" id="3.40.47.10">
    <property type="match status" value="1"/>
</dbReference>
<dbReference type="FunFam" id="3.40.47.10:FF:000013">
    <property type="entry name" value="Acetyl-CoA acetyltransferase"/>
    <property type="match status" value="1"/>
</dbReference>
<dbReference type="InterPro" id="IPR050215">
    <property type="entry name" value="Thiolase-like_sf_Thiolase"/>
</dbReference>
<dbReference type="InterPro" id="IPR002155">
    <property type="entry name" value="Thiolase"/>
</dbReference>
<evidence type="ECO:0000259" key="7">
    <source>
        <dbReference type="Pfam" id="PF02803"/>
    </source>
</evidence>
<dbReference type="PIRSF" id="PIRSF000429">
    <property type="entry name" value="Ac-CoA_Ac_transf"/>
    <property type="match status" value="1"/>
</dbReference>
<dbReference type="GO" id="GO:0010124">
    <property type="term" value="P:phenylacetate catabolic process"/>
    <property type="evidence" value="ECO:0007669"/>
    <property type="project" value="TreeGrafter"/>
</dbReference>
<dbReference type="SUPFAM" id="SSF53901">
    <property type="entry name" value="Thiolase-like"/>
    <property type="match status" value="2"/>
</dbReference>
<feature type="active site" description="Proton acceptor" evidence="4">
    <location>
        <position position="377"/>
    </location>
</feature>
<comment type="similarity">
    <text evidence="1 5">Belongs to the thiolase-like superfamily. Thiolase family.</text>
</comment>
<accession>A0A327ZI76</accession>
<protein>
    <submittedName>
        <fullName evidence="8">Acetyl-CoA C-acetyltransferase</fullName>
    </submittedName>
</protein>
<evidence type="ECO:0000256" key="2">
    <source>
        <dbReference type="ARBA" id="ARBA00022679"/>
    </source>
</evidence>
<proteinExistence type="inferred from homology"/>
<organism evidence="8 9">
    <name type="scientific">Actinoplanes lutulentus</name>
    <dbReference type="NCBI Taxonomy" id="1287878"/>
    <lineage>
        <taxon>Bacteria</taxon>
        <taxon>Bacillati</taxon>
        <taxon>Actinomycetota</taxon>
        <taxon>Actinomycetes</taxon>
        <taxon>Micromonosporales</taxon>
        <taxon>Micromonosporaceae</taxon>
        <taxon>Actinoplanes</taxon>
    </lineage>
</organism>